<proteinExistence type="predicted"/>
<reference evidence="2 3" key="1">
    <citation type="submission" date="2019-07" db="EMBL/GenBank/DDBJ databases">
        <authorList>
            <person name="Kim J."/>
        </authorList>
    </citation>
    <scope>NUCLEOTIDE SEQUENCE [LARGE SCALE GENOMIC DNA]</scope>
    <source>
        <strain evidence="2 3">N4</strain>
    </source>
</reference>
<keyword evidence="1" id="KW-0812">Transmembrane</keyword>
<organism evidence="2 3">
    <name type="scientific">Paenibacillus agilis</name>
    <dbReference type="NCBI Taxonomy" id="3020863"/>
    <lineage>
        <taxon>Bacteria</taxon>
        <taxon>Bacillati</taxon>
        <taxon>Bacillota</taxon>
        <taxon>Bacilli</taxon>
        <taxon>Bacillales</taxon>
        <taxon>Paenibacillaceae</taxon>
        <taxon>Paenibacillus</taxon>
    </lineage>
</organism>
<dbReference type="Proteomes" id="UP000318102">
    <property type="component" value="Unassembled WGS sequence"/>
</dbReference>
<evidence type="ECO:0000313" key="3">
    <source>
        <dbReference type="Proteomes" id="UP000318102"/>
    </source>
</evidence>
<sequence>MKNAIIVVLTFVICLLLLAVGFLLWLNFFNEKEDQTSQSSSPTEVVQTVPSRVDIYSPSPEESAPPMVSIVDKVDYVWGEQVVYGLTVLVVKNENSFPVRVRDFNAIYKSVQDRTEEEDLFSVVPSILQPGEVGYAVNTGIFTFINFAEDFAGSDIEQDILVADSASYTNLEVSNVSFSVELYNESNDTDGQLKVYGTMTNNSNVNVDGDKIEAIALMYDSDNNLIGALSEILDKSGMRLREGEQFDFAIDSFTLSRDIMDRTHRVDVYAGCATCN</sequence>
<feature type="transmembrane region" description="Helical" evidence="1">
    <location>
        <begin position="6"/>
        <end position="29"/>
    </location>
</feature>
<keyword evidence="1" id="KW-1133">Transmembrane helix</keyword>
<gene>
    <name evidence="2" type="ORF">FPZ44_09310</name>
</gene>
<name>A0A559J031_9BACL</name>
<accession>A0A559J031</accession>
<dbReference type="AlphaFoldDB" id="A0A559J031"/>
<dbReference type="EMBL" id="VNJK01000001">
    <property type="protein sequence ID" value="TVX93236.1"/>
    <property type="molecule type" value="Genomic_DNA"/>
</dbReference>
<evidence type="ECO:0000256" key="1">
    <source>
        <dbReference type="SAM" id="Phobius"/>
    </source>
</evidence>
<keyword evidence="1" id="KW-0472">Membrane</keyword>
<evidence type="ECO:0000313" key="2">
    <source>
        <dbReference type="EMBL" id="TVX93236.1"/>
    </source>
</evidence>
<protein>
    <submittedName>
        <fullName evidence="2">Uncharacterized protein</fullName>
    </submittedName>
</protein>
<comment type="caution">
    <text evidence="2">The sequence shown here is derived from an EMBL/GenBank/DDBJ whole genome shotgun (WGS) entry which is preliminary data.</text>
</comment>
<dbReference type="RefSeq" id="WP_144989520.1">
    <property type="nucleotide sequence ID" value="NZ_VNJK01000001.1"/>
</dbReference>
<dbReference type="OrthoDB" id="1996501at2"/>
<keyword evidence="3" id="KW-1185">Reference proteome</keyword>